<evidence type="ECO:0000256" key="2">
    <source>
        <dbReference type="ARBA" id="ARBA00012251"/>
    </source>
</evidence>
<keyword evidence="11" id="KW-1185">Reference proteome</keyword>
<evidence type="ECO:0000256" key="3">
    <source>
        <dbReference type="ARBA" id="ARBA00022679"/>
    </source>
</evidence>
<feature type="non-terminal residue" evidence="10">
    <location>
        <position position="188"/>
    </location>
</feature>
<dbReference type="Pfam" id="PF00097">
    <property type="entry name" value="zf-C3HC4"/>
    <property type="match status" value="1"/>
</dbReference>
<evidence type="ECO:0000313" key="10">
    <source>
        <dbReference type="EMBL" id="KEQ61462.1"/>
    </source>
</evidence>
<feature type="domain" description="RING-type" evidence="9">
    <location>
        <begin position="2"/>
        <end position="188"/>
    </location>
</feature>
<comment type="catalytic activity">
    <reaction evidence="1">
        <text>[E2 ubiquitin-conjugating enzyme]-S-ubiquitinyl-L-cysteine + [acceptor protein]-L-lysine = [E2 ubiquitin-conjugating enzyme]-L-cysteine + [acceptor protein]-N(6)-ubiquitinyl-L-lysine.</text>
        <dbReference type="EC" id="2.3.2.31"/>
    </reaction>
</comment>
<gene>
    <name evidence="10" type="ORF">M437DRAFT_34629</name>
</gene>
<evidence type="ECO:0000256" key="5">
    <source>
        <dbReference type="ARBA" id="ARBA00022737"/>
    </source>
</evidence>
<keyword evidence="8" id="KW-0862">Zinc</keyword>
<sequence>PAQPKCTACWTELDEITTPMPCGHYWCASCIVQRFTKIRNQTEWPVRCHHTKCIISLDTAKPFLRDEDIQRLIPLIEEFETAVMDRVYCSNTKCSTFIPRKDTDDRMAHCEACRTDTCSDCKGAAHESDDCPLPDQTEQKILIKSHKEKWQRCTRCGQMCERISGCSRIECLCGYNFCYHCAGPIYSC</sequence>
<dbReference type="InterPro" id="IPR002867">
    <property type="entry name" value="IBR_dom"/>
</dbReference>
<dbReference type="SUPFAM" id="SSF57850">
    <property type="entry name" value="RING/U-box"/>
    <property type="match status" value="1"/>
</dbReference>
<evidence type="ECO:0000256" key="7">
    <source>
        <dbReference type="ARBA" id="ARBA00022786"/>
    </source>
</evidence>
<dbReference type="PROSITE" id="PS51873">
    <property type="entry name" value="TRIAD"/>
    <property type="match status" value="1"/>
</dbReference>
<dbReference type="AlphaFoldDB" id="A0A074VUQ8"/>
<dbReference type="SMART" id="SM00647">
    <property type="entry name" value="IBR"/>
    <property type="match status" value="2"/>
</dbReference>
<dbReference type="InterPro" id="IPR044066">
    <property type="entry name" value="TRIAD_supradom"/>
</dbReference>
<dbReference type="GO" id="GO:0016567">
    <property type="term" value="P:protein ubiquitination"/>
    <property type="evidence" value="ECO:0007669"/>
    <property type="project" value="InterPro"/>
</dbReference>
<dbReference type="Proteomes" id="UP000030672">
    <property type="component" value="Unassembled WGS sequence"/>
</dbReference>
<feature type="non-terminal residue" evidence="10">
    <location>
        <position position="1"/>
    </location>
</feature>
<accession>A0A074VUQ8</accession>
<dbReference type="RefSeq" id="XP_040878485.1">
    <property type="nucleotide sequence ID" value="XM_041019283.1"/>
</dbReference>
<proteinExistence type="predicted"/>
<dbReference type="Gene3D" id="1.20.120.1750">
    <property type="match status" value="1"/>
</dbReference>
<evidence type="ECO:0000256" key="8">
    <source>
        <dbReference type="ARBA" id="ARBA00022833"/>
    </source>
</evidence>
<dbReference type="InterPro" id="IPR031127">
    <property type="entry name" value="E3_UB_ligase_RBR"/>
</dbReference>
<protein>
    <recommendedName>
        <fullName evidence="2">RBR-type E3 ubiquitin transferase</fullName>
        <ecNumber evidence="2">2.3.2.31</ecNumber>
    </recommendedName>
</protein>
<dbReference type="GO" id="GO:0008270">
    <property type="term" value="F:zinc ion binding"/>
    <property type="evidence" value="ECO:0007669"/>
    <property type="project" value="UniProtKB-KW"/>
</dbReference>
<name>A0A074VUQ8_AURM1</name>
<evidence type="ECO:0000259" key="9">
    <source>
        <dbReference type="PROSITE" id="PS51873"/>
    </source>
</evidence>
<reference evidence="10 11" key="1">
    <citation type="journal article" date="2014" name="BMC Genomics">
        <title>Genome sequencing of four Aureobasidium pullulans varieties: biotechnological potential, stress tolerance, and description of new species.</title>
        <authorList>
            <person name="Gostin Ar C."/>
            <person name="Ohm R.A."/>
            <person name="Kogej T."/>
            <person name="Sonjak S."/>
            <person name="Turk M."/>
            <person name="Zajc J."/>
            <person name="Zalar P."/>
            <person name="Grube M."/>
            <person name="Sun H."/>
            <person name="Han J."/>
            <person name="Sharma A."/>
            <person name="Chiniquy J."/>
            <person name="Ngan C.Y."/>
            <person name="Lipzen A."/>
            <person name="Barry K."/>
            <person name="Grigoriev I.V."/>
            <person name="Gunde-Cimerman N."/>
        </authorList>
    </citation>
    <scope>NUCLEOTIDE SEQUENCE [LARGE SCALE GENOMIC DNA]</scope>
    <source>
        <strain evidence="10 11">CBS 110374</strain>
    </source>
</reference>
<keyword evidence="4" id="KW-0479">Metal-binding</keyword>
<evidence type="ECO:0000256" key="4">
    <source>
        <dbReference type="ARBA" id="ARBA00022723"/>
    </source>
</evidence>
<keyword evidence="5" id="KW-0677">Repeat</keyword>
<dbReference type="GeneID" id="63912656"/>
<dbReference type="InterPro" id="IPR018957">
    <property type="entry name" value="Znf_C3HC4_RING-type"/>
</dbReference>
<dbReference type="GO" id="GO:0061630">
    <property type="term" value="F:ubiquitin protein ligase activity"/>
    <property type="evidence" value="ECO:0007669"/>
    <property type="project" value="UniProtKB-EC"/>
</dbReference>
<dbReference type="STRING" id="1043003.A0A074VUQ8"/>
<evidence type="ECO:0000256" key="6">
    <source>
        <dbReference type="ARBA" id="ARBA00022771"/>
    </source>
</evidence>
<evidence type="ECO:0000256" key="1">
    <source>
        <dbReference type="ARBA" id="ARBA00001798"/>
    </source>
</evidence>
<dbReference type="Pfam" id="PF01485">
    <property type="entry name" value="IBR"/>
    <property type="match status" value="1"/>
</dbReference>
<evidence type="ECO:0000313" key="11">
    <source>
        <dbReference type="Proteomes" id="UP000030672"/>
    </source>
</evidence>
<keyword evidence="6" id="KW-0863">Zinc-finger</keyword>
<dbReference type="PANTHER" id="PTHR11685">
    <property type="entry name" value="RBR FAMILY RING FINGER AND IBR DOMAIN-CONTAINING"/>
    <property type="match status" value="1"/>
</dbReference>
<dbReference type="EMBL" id="KL584838">
    <property type="protein sequence ID" value="KEQ61462.1"/>
    <property type="molecule type" value="Genomic_DNA"/>
</dbReference>
<keyword evidence="3" id="KW-0808">Transferase</keyword>
<dbReference type="EC" id="2.3.2.31" evidence="2"/>
<keyword evidence="7" id="KW-0833">Ubl conjugation pathway</keyword>
<organism evidence="10 11">
    <name type="scientific">Aureobasidium melanogenum (strain CBS 110374)</name>
    <name type="common">Aureobasidium pullulans var. melanogenum</name>
    <dbReference type="NCBI Taxonomy" id="1043003"/>
    <lineage>
        <taxon>Eukaryota</taxon>
        <taxon>Fungi</taxon>
        <taxon>Dikarya</taxon>
        <taxon>Ascomycota</taxon>
        <taxon>Pezizomycotina</taxon>
        <taxon>Dothideomycetes</taxon>
        <taxon>Dothideomycetidae</taxon>
        <taxon>Dothideales</taxon>
        <taxon>Saccotheciaceae</taxon>
        <taxon>Aureobasidium</taxon>
    </lineage>
</organism>
<dbReference type="HOGENOM" id="CLU_022048_5_2_1"/>